<reference evidence="3" key="1">
    <citation type="submission" date="2016-10" db="EMBL/GenBank/DDBJ databases">
        <authorList>
            <person name="Varghese N."/>
            <person name="Submissions S."/>
        </authorList>
    </citation>
    <scope>NUCLEOTIDE SEQUENCE [LARGE SCALE GENOMIC DNA]</scope>
    <source>
        <strain evidence="3">S9</strain>
    </source>
</reference>
<protein>
    <recommendedName>
        <fullName evidence="1">Transcriptional coactivator p15 (PC4) C-terminal domain-containing protein</fullName>
    </recommendedName>
</protein>
<dbReference type="Proteomes" id="UP000198571">
    <property type="component" value="Unassembled WGS sequence"/>
</dbReference>
<dbReference type="GO" id="GO:0006355">
    <property type="term" value="P:regulation of DNA-templated transcription"/>
    <property type="evidence" value="ECO:0007669"/>
    <property type="project" value="InterPro"/>
</dbReference>
<dbReference type="Pfam" id="PF02229">
    <property type="entry name" value="PC4"/>
    <property type="match status" value="1"/>
</dbReference>
<evidence type="ECO:0000313" key="3">
    <source>
        <dbReference type="Proteomes" id="UP000198571"/>
    </source>
</evidence>
<dbReference type="Gene3D" id="2.30.31.70">
    <property type="match status" value="1"/>
</dbReference>
<accession>A0A1H9UQ10</accession>
<dbReference type="GO" id="GO:0003677">
    <property type="term" value="F:DNA binding"/>
    <property type="evidence" value="ECO:0007669"/>
    <property type="project" value="InterPro"/>
</dbReference>
<feature type="domain" description="Transcriptional coactivator p15 (PC4) C-terminal" evidence="1">
    <location>
        <begin position="41"/>
        <end position="88"/>
    </location>
</feature>
<dbReference type="AlphaFoldDB" id="A0A1H9UQ10"/>
<sequence>MELSQTGKARTLTKQCFNGGIKLKELKYEIIKTVGVLSESPKGWTKELNLISWNGREPKYDIRDWAPDHEKMGKGVTLTEEEVTNLKKVIEGME</sequence>
<dbReference type="STRING" id="1601833.SAMN05518684_10891"/>
<dbReference type="InterPro" id="IPR003173">
    <property type="entry name" value="PC4_C"/>
</dbReference>
<gene>
    <name evidence="2" type="ORF">SAMN05518684_10891</name>
</gene>
<proteinExistence type="predicted"/>
<evidence type="ECO:0000313" key="2">
    <source>
        <dbReference type="EMBL" id="SES11428.1"/>
    </source>
</evidence>
<evidence type="ECO:0000259" key="1">
    <source>
        <dbReference type="Pfam" id="PF02229"/>
    </source>
</evidence>
<organism evidence="2 3">
    <name type="scientific">Salipaludibacillus aurantiacus</name>
    <dbReference type="NCBI Taxonomy" id="1601833"/>
    <lineage>
        <taxon>Bacteria</taxon>
        <taxon>Bacillati</taxon>
        <taxon>Bacillota</taxon>
        <taxon>Bacilli</taxon>
        <taxon>Bacillales</taxon>
        <taxon>Bacillaceae</taxon>
    </lineage>
</organism>
<name>A0A1H9UQ10_9BACI</name>
<keyword evidence="3" id="KW-1185">Reference proteome</keyword>
<dbReference type="EMBL" id="FOGT01000008">
    <property type="protein sequence ID" value="SES11428.1"/>
    <property type="molecule type" value="Genomic_DNA"/>
</dbReference>